<evidence type="ECO:0000313" key="2">
    <source>
        <dbReference type="EMBL" id="QDQ73199.1"/>
    </source>
</evidence>
<protein>
    <recommendedName>
        <fullName evidence="4">DUF2975 domain-containing protein</fullName>
    </recommendedName>
</protein>
<sequence>MKPQTRLLPPLLVSAAWLGMLLCPLYAIVIGGAARAMAGAPKIAHDAASGATIHFDIVPFDAWTVSSLAAMVALQWFVLWQLRGVGAALLRQPGIGAGVASAFRRLGHALFAYGLFGIVVPTPARHVSALQVQLVAERFGYSQVYLIAVACLCAYATAWLLGESLRLKEENEGFV</sequence>
<name>A0A516V3U1_9GAMM</name>
<organism evidence="2 3">
    <name type="scientific">Pseudoluteimonas lycopersici</name>
    <dbReference type="NCBI Taxonomy" id="1324796"/>
    <lineage>
        <taxon>Bacteria</taxon>
        <taxon>Pseudomonadati</taxon>
        <taxon>Pseudomonadota</taxon>
        <taxon>Gammaproteobacteria</taxon>
        <taxon>Lysobacterales</taxon>
        <taxon>Lysobacteraceae</taxon>
        <taxon>Pseudoluteimonas</taxon>
    </lineage>
</organism>
<dbReference type="RefSeq" id="WP_143878712.1">
    <property type="nucleotide sequence ID" value="NZ_BAABLZ010000001.1"/>
</dbReference>
<gene>
    <name evidence="2" type="ORF">FNZ56_04600</name>
</gene>
<keyword evidence="3" id="KW-1185">Reference proteome</keyword>
<proteinExistence type="predicted"/>
<feature type="transmembrane region" description="Helical" evidence="1">
    <location>
        <begin position="103"/>
        <end position="124"/>
    </location>
</feature>
<dbReference type="Proteomes" id="UP000315891">
    <property type="component" value="Chromosome"/>
</dbReference>
<keyword evidence="1" id="KW-0472">Membrane</keyword>
<evidence type="ECO:0000313" key="3">
    <source>
        <dbReference type="Proteomes" id="UP000315891"/>
    </source>
</evidence>
<keyword evidence="1" id="KW-0812">Transmembrane</keyword>
<feature type="transmembrane region" description="Helical" evidence="1">
    <location>
        <begin position="62"/>
        <end position="82"/>
    </location>
</feature>
<accession>A0A516V3U1</accession>
<feature type="transmembrane region" description="Helical" evidence="1">
    <location>
        <begin position="144"/>
        <end position="162"/>
    </location>
</feature>
<keyword evidence="1" id="KW-1133">Transmembrane helix</keyword>
<reference evidence="2 3" key="1">
    <citation type="submission" date="2019-07" db="EMBL/GenBank/DDBJ databases">
        <title>Lysobacter weifangensis sp. nov., isolated from bensulfuron-methyl contaminated farmland soil.</title>
        <authorList>
            <person name="Zhao H."/>
        </authorList>
    </citation>
    <scope>NUCLEOTIDE SEQUENCE [LARGE SCALE GENOMIC DNA]</scope>
    <source>
        <strain evidence="2 3">CC-Bw-6</strain>
    </source>
</reference>
<dbReference type="AlphaFoldDB" id="A0A516V3U1"/>
<evidence type="ECO:0000256" key="1">
    <source>
        <dbReference type="SAM" id="Phobius"/>
    </source>
</evidence>
<dbReference type="EMBL" id="CP041742">
    <property type="protein sequence ID" value="QDQ73199.1"/>
    <property type="molecule type" value="Genomic_DNA"/>
</dbReference>
<evidence type="ECO:0008006" key="4">
    <source>
        <dbReference type="Google" id="ProtNLM"/>
    </source>
</evidence>